<dbReference type="PROSITE" id="PS50937">
    <property type="entry name" value="HTH_MERR_2"/>
    <property type="match status" value="1"/>
</dbReference>
<dbReference type="AlphaFoldDB" id="A0A0K0X993"/>
<feature type="domain" description="HTH merR-type" evidence="2">
    <location>
        <begin position="9"/>
        <end position="77"/>
    </location>
</feature>
<name>A0A0K0X993_MYCGD</name>
<dbReference type="PATRIC" id="fig|134601.6.peg.4357"/>
<dbReference type="Pfam" id="PF13411">
    <property type="entry name" value="MerR_1"/>
    <property type="match status" value="1"/>
</dbReference>
<dbReference type="PRINTS" id="PR00040">
    <property type="entry name" value="HTHMERR"/>
</dbReference>
<dbReference type="PANTHER" id="PTHR30204:SF93">
    <property type="entry name" value="HTH MERR-TYPE DOMAIN-CONTAINING PROTEIN"/>
    <property type="match status" value="1"/>
</dbReference>
<dbReference type="STRING" id="134601.AFA91_21080"/>
<accession>A0A0K0X993</accession>
<proteinExistence type="predicted"/>
<dbReference type="SMART" id="SM00422">
    <property type="entry name" value="HTH_MERR"/>
    <property type="match status" value="1"/>
</dbReference>
<dbReference type="CDD" id="cd00592">
    <property type="entry name" value="HTH_MerR-like"/>
    <property type="match status" value="1"/>
</dbReference>
<dbReference type="EMBL" id="CP012150">
    <property type="protein sequence ID" value="AKS33965.1"/>
    <property type="molecule type" value="Genomic_DNA"/>
</dbReference>
<dbReference type="Gene3D" id="1.10.1660.10">
    <property type="match status" value="1"/>
</dbReference>
<dbReference type="GO" id="GO:0003677">
    <property type="term" value="F:DNA binding"/>
    <property type="evidence" value="ECO:0007669"/>
    <property type="project" value="UniProtKB-KW"/>
</dbReference>
<sequence length="293" mass="31497">MTHRTRQGWLSIGELSRRAGVPVRTIRFYCDEGVLESTRSTGGHRMFDPSAVDTLFAVGRLRALGIGLGAIVEVLAGRLSLADAAAARRAAVDAELSGLLRQVAGLQLVADARAIDQVRDQLVGLWRRVFGGWLPGDQFDEFIDMTVPAPRQVTPAGALAYAELAGLVRRPALGAAIADQLWRHDAGEIVDRRRLVAGVSEACGLAAAALHAGRPPSGGPAVERFVAAHAEARETADTPAFRRKLADGVDEDPLIRGYWALAGRLTDDPVTVGDVQKWLHTGLRADARRRQNQ</sequence>
<reference evidence="3 4" key="1">
    <citation type="submission" date="2015-07" db="EMBL/GenBank/DDBJ databases">
        <title>Complete genome sequence of Mycobacterium goodii X7B, a facultative thermophilic biodesulfurizing bacterium.</title>
        <authorList>
            <person name="Yu B."/>
            <person name="Li F."/>
            <person name="Xu P."/>
        </authorList>
    </citation>
    <scope>NUCLEOTIDE SEQUENCE [LARGE SCALE GENOMIC DNA]</scope>
    <source>
        <strain evidence="3 4">X7B</strain>
    </source>
</reference>
<dbReference type="InterPro" id="IPR047057">
    <property type="entry name" value="MerR_fam"/>
</dbReference>
<evidence type="ECO:0000313" key="4">
    <source>
        <dbReference type="Proteomes" id="UP000062255"/>
    </source>
</evidence>
<dbReference type="KEGG" id="mgo:AFA91_21080"/>
<dbReference type="PANTHER" id="PTHR30204">
    <property type="entry name" value="REDOX-CYCLING DRUG-SENSING TRANSCRIPTIONAL ACTIVATOR SOXR"/>
    <property type="match status" value="1"/>
</dbReference>
<protein>
    <recommendedName>
        <fullName evidence="2">HTH merR-type domain-containing protein</fullName>
    </recommendedName>
</protein>
<evidence type="ECO:0000256" key="1">
    <source>
        <dbReference type="ARBA" id="ARBA00023125"/>
    </source>
</evidence>
<dbReference type="RefSeq" id="WP_049746414.1">
    <property type="nucleotide sequence ID" value="NZ_CP012150.1"/>
</dbReference>
<dbReference type="InterPro" id="IPR009061">
    <property type="entry name" value="DNA-bd_dom_put_sf"/>
</dbReference>
<dbReference type="OrthoDB" id="9809391at2"/>
<dbReference type="Proteomes" id="UP000062255">
    <property type="component" value="Chromosome"/>
</dbReference>
<evidence type="ECO:0000313" key="3">
    <source>
        <dbReference type="EMBL" id="AKS33965.1"/>
    </source>
</evidence>
<evidence type="ECO:0000259" key="2">
    <source>
        <dbReference type="PROSITE" id="PS50937"/>
    </source>
</evidence>
<keyword evidence="1" id="KW-0238">DNA-binding</keyword>
<dbReference type="GO" id="GO:0003700">
    <property type="term" value="F:DNA-binding transcription factor activity"/>
    <property type="evidence" value="ECO:0007669"/>
    <property type="project" value="InterPro"/>
</dbReference>
<dbReference type="InterPro" id="IPR000551">
    <property type="entry name" value="MerR-type_HTH_dom"/>
</dbReference>
<dbReference type="SUPFAM" id="SSF46955">
    <property type="entry name" value="Putative DNA-binding domain"/>
    <property type="match status" value="1"/>
</dbReference>
<organism evidence="3 4">
    <name type="scientific">Mycolicibacterium goodii</name>
    <name type="common">Mycobacterium goodii</name>
    <dbReference type="NCBI Taxonomy" id="134601"/>
    <lineage>
        <taxon>Bacteria</taxon>
        <taxon>Bacillati</taxon>
        <taxon>Actinomycetota</taxon>
        <taxon>Actinomycetes</taxon>
        <taxon>Mycobacteriales</taxon>
        <taxon>Mycobacteriaceae</taxon>
        <taxon>Mycolicibacterium</taxon>
    </lineage>
</organism>
<gene>
    <name evidence="3" type="ORF">AFA91_21080</name>
</gene>